<dbReference type="Proteomes" id="UP001153678">
    <property type="component" value="Unassembled WGS sequence"/>
</dbReference>
<dbReference type="EMBL" id="CAMKVN010007866">
    <property type="protein sequence ID" value="CAI2191948.1"/>
    <property type="molecule type" value="Genomic_DNA"/>
</dbReference>
<protein>
    <submittedName>
        <fullName evidence="1">20061_t:CDS:1</fullName>
    </submittedName>
</protein>
<comment type="caution">
    <text evidence="1">The sequence shown here is derived from an EMBL/GenBank/DDBJ whole genome shotgun (WGS) entry which is preliminary data.</text>
</comment>
<evidence type="ECO:0000313" key="2">
    <source>
        <dbReference type="Proteomes" id="UP001153678"/>
    </source>
</evidence>
<gene>
    <name evidence="1" type="ORF">FWILDA_LOCUS15329</name>
</gene>
<feature type="non-terminal residue" evidence="1">
    <location>
        <position position="1"/>
    </location>
</feature>
<sequence length="97" mass="10730">YDYEAILQLACYFGTKLKAYLISFHLDVVGKIIETDCPACPASDKGGFMDCGVIVALINGVFNTISITITATATYYVNNRQPNNNIPNNNINVLMYR</sequence>
<evidence type="ECO:0000313" key="1">
    <source>
        <dbReference type="EMBL" id="CAI2191948.1"/>
    </source>
</evidence>
<dbReference type="AlphaFoldDB" id="A0A9W4T4C4"/>
<reference evidence="1" key="1">
    <citation type="submission" date="2022-08" db="EMBL/GenBank/DDBJ databases">
        <authorList>
            <person name="Kallberg Y."/>
            <person name="Tangrot J."/>
            <person name="Rosling A."/>
        </authorList>
    </citation>
    <scope>NUCLEOTIDE SEQUENCE</scope>
    <source>
        <strain evidence="1">Wild A</strain>
    </source>
</reference>
<proteinExistence type="predicted"/>
<keyword evidence="2" id="KW-1185">Reference proteome</keyword>
<accession>A0A9W4T4C4</accession>
<organism evidence="1 2">
    <name type="scientific">Funneliformis geosporum</name>
    <dbReference type="NCBI Taxonomy" id="1117311"/>
    <lineage>
        <taxon>Eukaryota</taxon>
        <taxon>Fungi</taxon>
        <taxon>Fungi incertae sedis</taxon>
        <taxon>Mucoromycota</taxon>
        <taxon>Glomeromycotina</taxon>
        <taxon>Glomeromycetes</taxon>
        <taxon>Glomerales</taxon>
        <taxon>Glomeraceae</taxon>
        <taxon>Funneliformis</taxon>
    </lineage>
</organism>
<name>A0A9W4T4C4_9GLOM</name>